<keyword evidence="8" id="KW-1185">Reference proteome</keyword>
<organism evidence="7 8">
    <name type="scientific">Sphingobacterium phlebotomi</name>
    <dbReference type="NCBI Taxonomy" id="2605433"/>
    <lineage>
        <taxon>Bacteria</taxon>
        <taxon>Pseudomonadati</taxon>
        <taxon>Bacteroidota</taxon>
        <taxon>Sphingobacteriia</taxon>
        <taxon>Sphingobacteriales</taxon>
        <taxon>Sphingobacteriaceae</taxon>
        <taxon>Sphingobacterium</taxon>
    </lineage>
</organism>
<dbReference type="InterPro" id="IPR013249">
    <property type="entry name" value="RNA_pol_sigma70_r4_t2"/>
</dbReference>
<evidence type="ECO:0000256" key="1">
    <source>
        <dbReference type="ARBA" id="ARBA00010641"/>
    </source>
</evidence>
<evidence type="ECO:0000259" key="5">
    <source>
        <dbReference type="Pfam" id="PF04542"/>
    </source>
</evidence>
<dbReference type="Pfam" id="PF08281">
    <property type="entry name" value="Sigma70_r4_2"/>
    <property type="match status" value="1"/>
</dbReference>
<protein>
    <submittedName>
        <fullName evidence="7">RNA polymerase sigma-70 factor</fullName>
    </submittedName>
</protein>
<dbReference type="AlphaFoldDB" id="A0A5D4HGG1"/>
<dbReference type="InterPro" id="IPR007627">
    <property type="entry name" value="RNA_pol_sigma70_r2"/>
</dbReference>
<dbReference type="InterPro" id="IPR036388">
    <property type="entry name" value="WH-like_DNA-bd_sf"/>
</dbReference>
<dbReference type="InterPro" id="IPR014327">
    <property type="entry name" value="RNA_pol_sigma70_bacteroid"/>
</dbReference>
<dbReference type="GO" id="GO:0003677">
    <property type="term" value="F:DNA binding"/>
    <property type="evidence" value="ECO:0007669"/>
    <property type="project" value="InterPro"/>
</dbReference>
<dbReference type="SUPFAM" id="SSF88946">
    <property type="entry name" value="Sigma2 domain of RNA polymerase sigma factors"/>
    <property type="match status" value="1"/>
</dbReference>
<dbReference type="EMBL" id="VTAV01000001">
    <property type="protein sequence ID" value="TYR37920.1"/>
    <property type="molecule type" value="Genomic_DNA"/>
</dbReference>
<dbReference type="Pfam" id="PF04542">
    <property type="entry name" value="Sigma70_r2"/>
    <property type="match status" value="1"/>
</dbReference>
<dbReference type="RefSeq" id="WP_148917385.1">
    <property type="nucleotide sequence ID" value="NZ_VTAV01000001.1"/>
</dbReference>
<evidence type="ECO:0000313" key="8">
    <source>
        <dbReference type="Proteomes" id="UP000322362"/>
    </source>
</evidence>
<evidence type="ECO:0000256" key="4">
    <source>
        <dbReference type="ARBA" id="ARBA00023163"/>
    </source>
</evidence>
<name>A0A5D4HGG1_9SPHI</name>
<dbReference type="Gene3D" id="1.10.10.10">
    <property type="entry name" value="Winged helix-like DNA-binding domain superfamily/Winged helix DNA-binding domain"/>
    <property type="match status" value="1"/>
</dbReference>
<reference evidence="7 8" key="1">
    <citation type="submission" date="2019-08" db="EMBL/GenBank/DDBJ databases">
        <title>Phlebobacter frassis gen. nov. sp. nov., a new member of family Sphingobacteriaceae isolated from sand fly rearing media.</title>
        <authorList>
            <person name="Kakumanu M.L."/>
            <person name="Marayati B.F."/>
            <person name="Wada-Katsumata A."/>
            <person name="Wasserberg G."/>
            <person name="Schal C."/>
            <person name="Apperson C.S."/>
            <person name="Ponnusamy L."/>
        </authorList>
    </citation>
    <scope>NUCLEOTIDE SEQUENCE [LARGE SCALE GENOMIC DNA]</scope>
    <source>
        <strain evidence="7 8">SSI9</strain>
    </source>
</reference>
<sequence length="197" mass="23284">MTDYKIYDDQELVRLMRSGDERVLVEIYDRYWEKMLVVAFNRLGNLQEAEECVQDVLYKLWKLRDNLSLTKSELANYLARAVRNHTFNVLEERQRKRMRMSAYNHEEITDTLSPERQLIVQELQQQIDKAIKNLPPQCQLVFVLNKHEGLSAKEIANNLNLSENTVKSHLKKAKKDLGNNTELLTTVIFFHICLQQF</sequence>
<feature type="domain" description="RNA polymerase sigma-70 region 2" evidence="5">
    <location>
        <begin position="28"/>
        <end position="95"/>
    </location>
</feature>
<dbReference type="InterPro" id="IPR039425">
    <property type="entry name" value="RNA_pol_sigma-70-like"/>
</dbReference>
<evidence type="ECO:0000259" key="6">
    <source>
        <dbReference type="Pfam" id="PF08281"/>
    </source>
</evidence>
<dbReference type="InterPro" id="IPR013325">
    <property type="entry name" value="RNA_pol_sigma_r2"/>
</dbReference>
<dbReference type="InterPro" id="IPR013324">
    <property type="entry name" value="RNA_pol_sigma_r3/r4-like"/>
</dbReference>
<dbReference type="PANTHER" id="PTHR43133">
    <property type="entry name" value="RNA POLYMERASE ECF-TYPE SIGMA FACTO"/>
    <property type="match status" value="1"/>
</dbReference>
<proteinExistence type="inferred from homology"/>
<accession>A0A5D4HGG1</accession>
<dbReference type="GO" id="GO:0016987">
    <property type="term" value="F:sigma factor activity"/>
    <property type="evidence" value="ECO:0007669"/>
    <property type="project" value="UniProtKB-KW"/>
</dbReference>
<dbReference type="CDD" id="cd06171">
    <property type="entry name" value="Sigma70_r4"/>
    <property type="match status" value="1"/>
</dbReference>
<evidence type="ECO:0000313" key="7">
    <source>
        <dbReference type="EMBL" id="TYR37920.1"/>
    </source>
</evidence>
<dbReference type="SUPFAM" id="SSF88659">
    <property type="entry name" value="Sigma3 and sigma4 domains of RNA polymerase sigma factors"/>
    <property type="match status" value="1"/>
</dbReference>
<dbReference type="InterPro" id="IPR014284">
    <property type="entry name" value="RNA_pol_sigma-70_dom"/>
</dbReference>
<feature type="domain" description="RNA polymerase sigma factor 70 region 4 type 2" evidence="6">
    <location>
        <begin position="125"/>
        <end position="177"/>
    </location>
</feature>
<dbReference type="NCBIfam" id="TIGR02985">
    <property type="entry name" value="Sig70_bacteroi1"/>
    <property type="match status" value="1"/>
</dbReference>
<dbReference type="PANTHER" id="PTHR43133:SF46">
    <property type="entry name" value="RNA POLYMERASE SIGMA-70 FACTOR ECF SUBFAMILY"/>
    <property type="match status" value="1"/>
</dbReference>
<evidence type="ECO:0000256" key="2">
    <source>
        <dbReference type="ARBA" id="ARBA00023015"/>
    </source>
</evidence>
<keyword evidence="3" id="KW-0731">Sigma factor</keyword>
<keyword evidence="2" id="KW-0805">Transcription regulation</keyword>
<comment type="similarity">
    <text evidence="1">Belongs to the sigma-70 factor family. ECF subfamily.</text>
</comment>
<comment type="caution">
    <text evidence="7">The sequence shown here is derived from an EMBL/GenBank/DDBJ whole genome shotgun (WGS) entry which is preliminary data.</text>
</comment>
<gene>
    <name evidence="7" type="ORF">FXV77_01140</name>
</gene>
<dbReference type="Proteomes" id="UP000322362">
    <property type="component" value="Unassembled WGS sequence"/>
</dbReference>
<evidence type="ECO:0000256" key="3">
    <source>
        <dbReference type="ARBA" id="ARBA00023082"/>
    </source>
</evidence>
<dbReference type="NCBIfam" id="TIGR02937">
    <property type="entry name" value="sigma70-ECF"/>
    <property type="match status" value="1"/>
</dbReference>
<dbReference type="GO" id="GO:0006352">
    <property type="term" value="P:DNA-templated transcription initiation"/>
    <property type="evidence" value="ECO:0007669"/>
    <property type="project" value="InterPro"/>
</dbReference>
<dbReference type="Gene3D" id="1.10.1740.10">
    <property type="match status" value="1"/>
</dbReference>
<keyword evidence="4" id="KW-0804">Transcription</keyword>